<protein>
    <submittedName>
        <fullName evidence="1">Uncharacterized protein</fullName>
    </submittedName>
</protein>
<organism evidence="1 2">
    <name type="scientific">Centaurea solstitialis</name>
    <name type="common">yellow star-thistle</name>
    <dbReference type="NCBI Taxonomy" id="347529"/>
    <lineage>
        <taxon>Eukaryota</taxon>
        <taxon>Viridiplantae</taxon>
        <taxon>Streptophyta</taxon>
        <taxon>Embryophyta</taxon>
        <taxon>Tracheophyta</taxon>
        <taxon>Spermatophyta</taxon>
        <taxon>Magnoliopsida</taxon>
        <taxon>eudicotyledons</taxon>
        <taxon>Gunneridae</taxon>
        <taxon>Pentapetalae</taxon>
        <taxon>asterids</taxon>
        <taxon>campanulids</taxon>
        <taxon>Asterales</taxon>
        <taxon>Asteraceae</taxon>
        <taxon>Carduoideae</taxon>
        <taxon>Cardueae</taxon>
        <taxon>Centaureinae</taxon>
        <taxon>Centaurea</taxon>
    </lineage>
</organism>
<comment type="caution">
    <text evidence="1">The sequence shown here is derived from an EMBL/GenBank/DDBJ whole genome shotgun (WGS) entry which is preliminary data.</text>
</comment>
<dbReference type="EMBL" id="JARYMX010000006">
    <property type="protein sequence ID" value="KAJ9544660.1"/>
    <property type="molecule type" value="Genomic_DNA"/>
</dbReference>
<gene>
    <name evidence="1" type="ORF">OSB04_024367</name>
</gene>
<sequence>MAKEAYDLVHLLAVGSSRTNDRIDHMVVMVNEALMYPLIPGYPRNFLALNGVHPAQMNDGGTGGWWWSGNWRWSGDWQWTGLHNYMSAKSLCAMDYPSQLFPTEIVALLHASGNH</sequence>
<name>A0AA38SYB2_9ASTR</name>
<evidence type="ECO:0000313" key="1">
    <source>
        <dbReference type="EMBL" id="KAJ9544660.1"/>
    </source>
</evidence>
<proteinExistence type="predicted"/>
<accession>A0AA38SYB2</accession>
<dbReference type="Proteomes" id="UP001172457">
    <property type="component" value="Chromosome 6"/>
</dbReference>
<evidence type="ECO:0000313" key="2">
    <source>
        <dbReference type="Proteomes" id="UP001172457"/>
    </source>
</evidence>
<dbReference type="AlphaFoldDB" id="A0AA38SYB2"/>
<keyword evidence="2" id="KW-1185">Reference proteome</keyword>
<reference evidence="1" key="1">
    <citation type="submission" date="2023-03" db="EMBL/GenBank/DDBJ databases">
        <title>Chromosome-scale reference genome and RAD-based genetic map of yellow starthistle (Centaurea solstitialis) reveal putative structural variation and QTLs associated with invader traits.</title>
        <authorList>
            <person name="Reatini B."/>
            <person name="Cang F.A."/>
            <person name="Jiang Q."/>
            <person name="Mckibben M.T.W."/>
            <person name="Barker M.S."/>
            <person name="Rieseberg L.H."/>
            <person name="Dlugosch K.M."/>
        </authorList>
    </citation>
    <scope>NUCLEOTIDE SEQUENCE</scope>
    <source>
        <strain evidence="1">CAN-66</strain>
        <tissue evidence="1">Leaf</tissue>
    </source>
</reference>